<comment type="subcellular location">
    <subcellularLocation>
        <location evidence="1">Cellular thylakoid membrane</location>
        <topology evidence="1">Single-pass membrane protein</topology>
    </subcellularLocation>
</comment>
<keyword evidence="5" id="KW-0793">Thylakoid</keyword>
<dbReference type="GO" id="GO:0015979">
    <property type="term" value="P:photosynthesis"/>
    <property type="evidence" value="ECO:0007669"/>
    <property type="project" value="InterPro"/>
</dbReference>
<evidence type="ECO:0000256" key="1">
    <source>
        <dbReference type="ARBA" id="ARBA00004376"/>
    </source>
</evidence>
<proteinExistence type="inferred from homology"/>
<dbReference type="GO" id="GO:0009522">
    <property type="term" value="C:photosystem I"/>
    <property type="evidence" value="ECO:0007669"/>
    <property type="project" value="InterPro"/>
</dbReference>
<organism evidence="8 9">
    <name type="scientific">Scytonema millei VB511283</name>
    <dbReference type="NCBI Taxonomy" id="1245923"/>
    <lineage>
        <taxon>Bacteria</taxon>
        <taxon>Bacillati</taxon>
        <taxon>Cyanobacteriota</taxon>
        <taxon>Cyanophyceae</taxon>
        <taxon>Nostocales</taxon>
        <taxon>Scytonemataceae</taxon>
        <taxon>Scytonema</taxon>
    </lineage>
</organism>
<dbReference type="GO" id="GO:0031676">
    <property type="term" value="C:plasma membrane-derived thylakoid membrane"/>
    <property type="evidence" value="ECO:0007669"/>
    <property type="project" value="UniProtKB-SubCell"/>
</dbReference>
<dbReference type="AlphaFoldDB" id="A0A9X5E5C2"/>
<feature type="transmembrane region" description="Helical" evidence="7">
    <location>
        <begin position="21"/>
        <end position="42"/>
    </location>
</feature>
<evidence type="ECO:0000313" key="8">
    <source>
        <dbReference type="EMBL" id="NHC34474.1"/>
    </source>
</evidence>
<dbReference type="SUPFAM" id="SSF81544">
    <property type="entry name" value="Subunit IX of photosystem I reaction centre, PsaJ"/>
    <property type="match status" value="1"/>
</dbReference>
<keyword evidence="6 7" id="KW-0472">Membrane</keyword>
<keyword evidence="4 7" id="KW-1133">Transmembrane helix</keyword>
<evidence type="ECO:0000256" key="6">
    <source>
        <dbReference type="ARBA" id="ARBA00023136"/>
    </source>
</evidence>
<dbReference type="Proteomes" id="UP000031532">
    <property type="component" value="Unassembled WGS sequence"/>
</dbReference>
<dbReference type="Pfam" id="PF01701">
    <property type="entry name" value="PSI_PsaJ"/>
    <property type="match status" value="1"/>
</dbReference>
<dbReference type="InterPro" id="IPR036062">
    <property type="entry name" value="PSI_PsaJ_sf"/>
</dbReference>
<comment type="similarity">
    <text evidence="2">Belongs to the PsaJ family.</text>
</comment>
<keyword evidence="3 7" id="KW-0812">Transmembrane</keyword>
<evidence type="ECO:0000256" key="4">
    <source>
        <dbReference type="ARBA" id="ARBA00022989"/>
    </source>
</evidence>
<protein>
    <submittedName>
        <fullName evidence="8">PsaJ protein</fullName>
    </submittedName>
</protein>
<evidence type="ECO:0000256" key="2">
    <source>
        <dbReference type="ARBA" id="ARBA00006318"/>
    </source>
</evidence>
<reference evidence="8 9" key="1">
    <citation type="journal article" date="2015" name="Genome Announc.">
        <title>Draft Genome Sequence of the Terrestrial Cyanobacterium Scytonema millei VB511283, Isolated from Eastern India.</title>
        <authorList>
            <person name="Sen D."/>
            <person name="Chandrababunaidu M.M."/>
            <person name="Singh D."/>
            <person name="Sanghi N."/>
            <person name="Ghorai A."/>
            <person name="Mishra G.P."/>
            <person name="Madduluri M."/>
            <person name="Adhikary S.P."/>
            <person name="Tripathy S."/>
        </authorList>
    </citation>
    <scope>NUCLEOTIDE SEQUENCE [LARGE SCALE GENOMIC DNA]</scope>
    <source>
        <strain evidence="8 9">VB511283</strain>
    </source>
</reference>
<sequence>MQKQNENEQKHYLQRYLSLAPVLAVVAVSVAFTTWAIFNYFFPDLLFHPMP</sequence>
<evidence type="ECO:0000313" key="9">
    <source>
        <dbReference type="Proteomes" id="UP000031532"/>
    </source>
</evidence>
<dbReference type="InterPro" id="IPR002615">
    <property type="entry name" value="PSI_PsaJ"/>
</dbReference>
<comment type="caution">
    <text evidence="8">The sequence shown here is derived from an EMBL/GenBank/DDBJ whole genome shotgun (WGS) entry which is preliminary data.</text>
</comment>
<dbReference type="RefSeq" id="WP_015153889.1">
    <property type="nucleotide sequence ID" value="NZ_JTJC03000001.1"/>
</dbReference>
<gene>
    <name evidence="8" type="ORF">QH73_0007345</name>
</gene>
<name>A0A9X5E5C2_9CYAN</name>
<evidence type="ECO:0000256" key="7">
    <source>
        <dbReference type="SAM" id="Phobius"/>
    </source>
</evidence>
<evidence type="ECO:0000256" key="5">
    <source>
        <dbReference type="ARBA" id="ARBA00023078"/>
    </source>
</evidence>
<evidence type="ECO:0000256" key="3">
    <source>
        <dbReference type="ARBA" id="ARBA00022692"/>
    </source>
</evidence>
<dbReference type="Gene3D" id="1.20.5.510">
    <property type="entry name" value="Single helix bin"/>
    <property type="match status" value="1"/>
</dbReference>
<dbReference type="EMBL" id="JTJC03000001">
    <property type="protein sequence ID" value="NHC34474.1"/>
    <property type="molecule type" value="Genomic_DNA"/>
</dbReference>
<accession>A0A9X5E5C2</accession>
<keyword evidence="9" id="KW-1185">Reference proteome</keyword>